<dbReference type="Pfam" id="PF04998">
    <property type="entry name" value="RNA_pol_Rpb1_5"/>
    <property type="match status" value="1"/>
</dbReference>
<dbReference type="Gene3D" id="1.10.1790.20">
    <property type="match status" value="1"/>
</dbReference>
<dbReference type="AlphaFoldDB" id="A0A9D6UKX0"/>
<dbReference type="Gene3D" id="1.10.40.90">
    <property type="match status" value="1"/>
</dbReference>
<dbReference type="Gene3D" id="2.40.50.100">
    <property type="match status" value="3"/>
</dbReference>
<evidence type="ECO:0000259" key="11">
    <source>
        <dbReference type="SMART" id="SM00663"/>
    </source>
</evidence>
<dbReference type="InterPro" id="IPR042102">
    <property type="entry name" value="RNA_pol_Rpb1_3_sf"/>
</dbReference>
<dbReference type="Pfam" id="PF04997">
    <property type="entry name" value="RNA_pol_Rpb1_1"/>
    <property type="match status" value="1"/>
</dbReference>
<gene>
    <name evidence="12" type="primary">rpoC</name>
    <name evidence="12" type="ORF">HZB08_03250</name>
</gene>
<dbReference type="NCBIfam" id="TIGR02386">
    <property type="entry name" value="rpoC_TIGR"/>
    <property type="match status" value="1"/>
</dbReference>
<evidence type="ECO:0000256" key="7">
    <source>
        <dbReference type="ARBA" id="ARBA00022833"/>
    </source>
</evidence>
<keyword evidence="4 10" id="KW-0808">Transferase</keyword>
<dbReference type="HAMAP" id="MF_01322">
    <property type="entry name" value="RNApol_bact_RpoC"/>
    <property type="match status" value="1"/>
</dbReference>
<dbReference type="PANTHER" id="PTHR19376">
    <property type="entry name" value="DNA-DIRECTED RNA POLYMERASE"/>
    <property type="match status" value="1"/>
</dbReference>
<dbReference type="PANTHER" id="PTHR19376:SF54">
    <property type="entry name" value="DNA-DIRECTED RNA POLYMERASE SUBUNIT BETA"/>
    <property type="match status" value="1"/>
</dbReference>
<dbReference type="InterPro" id="IPR045867">
    <property type="entry name" value="DNA-dir_RpoC_beta_prime"/>
</dbReference>
<dbReference type="Pfam" id="PF04983">
    <property type="entry name" value="RNA_pol_Rpb1_3"/>
    <property type="match status" value="1"/>
</dbReference>
<keyword evidence="6" id="KW-0479">Metal-binding</keyword>
<proteinExistence type="inferred from homology"/>
<dbReference type="EC" id="2.7.7.6" evidence="10"/>
<dbReference type="Gene3D" id="4.10.860.120">
    <property type="entry name" value="RNA polymerase II, clamp domain"/>
    <property type="match status" value="1"/>
</dbReference>
<feature type="domain" description="RNA polymerase N-terminal" evidence="11">
    <location>
        <begin position="230"/>
        <end position="509"/>
    </location>
</feature>
<evidence type="ECO:0000256" key="10">
    <source>
        <dbReference type="RuleBase" id="RU004279"/>
    </source>
</evidence>
<reference evidence="12" key="1">
    <citation type="submission" date="2020-07" db="EMBL/GenBank/DDBJ databases">
        <title>Huge and variable diversity of episymbiotic CPR bacteria and DPANN archaea in groundwater ecosystems.</title>
        <authorList>
            <person name="He C.Y."/>
            <person name="Keren R."/>
            <person name="Whittaker M."/>
            <person name="Farag I.F."/>
            <person name="Doudna J."/>
            <person name="Cate J.H.D."/>
            <person name="Banfield J.F."/>
        </authorList>
    </citation>
    <scope>NUCLEOTIDE SEQUENCE</scope>
    <source>
        <strain evidence="12">NC_groundwater_1860_Pr3_B-0.1um_51_7</strain>
    </source>
</reference>
<accession>A0A9D6UKX0</accession>
<dbReference type="Gene3D" id="1.10.132.30">
    <property type="match status" value="1"/>
</dbReference>
<dbReference type="InterPro" id="IPR012756">
    <property type="entry name" value="DNA-dir_RpoC2_beta_pp"/>
</dbReference>
<dbReference type="InterPro" id="IPR038120">
    <property type="entry name" value="Rpb1_funnel_sf"/>
</dbReference>
<dbReference type="InterPro" id="IPR007083">
    <property type="entry name" value="RNA_pol_Rpb1_4"/>
</dbReference>
<evidence type="ECO:0000313" key="13">
    <source>
        <dbReference type="Proteomes" id="UP000808761"/>
    </source>
</evidence>
<evidence type="ECO:0000256" key="6">
    <source>
        <dbReference type="ARBA" id="ARBA00022723"/>
    </source>
</evidence>
<dbReference type="InterPro" id="IPR044893">
    <property type="entry name" value="RNA_pol_Rpb1_clamp_domain"/>
</dbReference>
<dbReference type="GO" id="GO:0003899">
    <property type="term" value="F:DNA-directed RNA polymerase activity"/>
    <property type="evidence" value="ECO:0007669"/>
    <property type="project" value="UniProtKB-EC"/>
</dbReference>
<dbReference type="Proteomes" id="UP000808761">
    <property type="component" value="Unassembled WGS sequence"/>
</dbReference>
<comment type="similarity">
    <text evidence="2 10">Belongs to the RNA polymerase beta' chain family.</text>
</comment>
<dbReference type="EMBL" id="JACRKR010000160">
    <property type="protein sequence ID" value="MBI5079017.1"/>
    <property type="molecule type" value="Genomic_DNA"/>
</dbReference>
<dbReference type="InterPro" id="IPR000722">
    <property type="entry name" value="RNA_pol_asu"/>
</dbReference>
<evidence type="ECO:0000256" key="8">
    <source>
        <dbReference type="ARBA" id="ARBA00023163"/>
    </source>
</evidence>
<name>A0A9D6UKX0_UNCSA</name>
<evidence type="ECO:0000256" key="4">
    <source>
        <dbReference type="ARBA" id="ARBA00022679"/>
    </source>
</evidence>
<dbReference type="Gene3D" id="2.40.40.20">
    <property type="match status" value="1"/>
</dbReference>
<dbReference type="Pfam" id="PF05000">
    <property type="entry name" value="RNA_pol_Rpb1_4"/>
    <property type="match status" value="1"/>
</dbReference>
<evidence type="ECO:0000256" key="5">
    <source>
        <dbReference type="ARBA" id="ARBA00022695"/>
    </source>
</evidence>
<dbReference type="SMART" id="SM00663">
    <property type="entry name" value="RPOLA_N"/>
    <property type="match status" value="1"/>
</dbReference>
<dbReference type="SUPFAM" id="SSF64484">
    <property type="entry name" value="beta and beta-prime subunits of DNA dependent RNA-polymerase"/>
    <property type="match status" value="1"/>
</dbReference>
<dbReference type="InterPro" id="IPR012754">
    <property type="entry name" value="DNA-dir_RpoC_beta_prime_bact"/>
</dbReference>
<dbReference type="CDD" id="cd01609">
    <property type="entry name" value="RNAP_beta'_N"/>
    <property type="match status" value="1"/>
</dbReference>
<dbReference type="GO" id="GO:0000428">
    <property type="term" value="C:DNA-directed RNA polymerase complex"/>
    <property type="evidence" value="ECO:0007669"/>
    <property type="project" value="UniProtKB-KW"/>
</dbReference>
<sequence length="1259" mass="140687">MPFKKIEEKEFNFLKIGLASPEQVLTWSHGEVEKPETINYRTFKPERRGLFCERIFGPVKDWECYCGKYRRVRYRGIICERCGVEITTSRVRRERMGHIRLVEPVVHVWFLRGVPGYLSLLLDISTRSLEEVVYYDAYIVTDVSTEAKALKVGRVLRESDYQEAVEKYGNAFKAETGARGVKTLLSRIDLAQLVTKLRRELKGSTGQKRMKIVKRLRVAEAFHNSGNRPEWMAFDVLPVIPPDLRPMVQLEGGRFATSDLNDLYRRVLNRNNRLKKMINMGAPEMIIRNEKRMLQEAVDVLIDNGRRKRAVTGTSGRPLKSLTDIIEGKQGRFRQNLLGKRTDYSGRSVIVVGPSLKLHQCGLPKEMALELFKPFVIRKLLDRGVAQNVKSAKRMIEQHDVIVWDLLEEVIKGHPVLLNRAPTLHRLGIQAFEPVLVEGKAIQIHPLVCPAFNADFDGDQMAVHVPLLSEAQVEARILMLSSNNLLSPASGRPVVTPTQDMVLGTYYMTVEDERATPGQGMVFSGDWEAMVANDLDEVHLHAKVKVRRGGELVETTVGRIKFNYTLNRVLKKWGIREEYAYFNKVLGKKELEKLVTDCYHRYGNAATAEIADEIKRLGFKYATLAGVSISLEDLVVPPRKKEIVDKATKQVADLEHHFRAGTISAKEKFIRSLDIWSGVTEEITESMLKGFDKLNSVYMMAFSGARGNVQQVRQLSGIRGLMADPAGNIIDIPIKTNFKEGLDVTEYFISSYGARKGLVDTALRTADSGYLTRRLVDVAQDVIITEDDCGAKEGVELATVREGYEEVIPLAQRLLHRIPTKNVTDPLSGKVLAKAGEMLDIAGVQNIADAGVEKVSVRSPLTCRTKRGLCQKCYGIDLSSLGIVNIGEAIGIIAAQSIGEPGTQLTMRTFHIGGVALHKAAKVSIKTKHKGVVKFGEGTEIKEITDEFGAKQKLIARSSTVYVKIVEKKEEYLLPGGSVLKVKEGDKLEVGEVIAEYDPTYEYVISSSAGRCMFIGLDVSEKRGDRIAKRDGEIFVYNLSVKKEYEIPKEAAVFVKVGNKVAAGDEIAAGLVCKAPGVVIEVKKDVAVVAPGESFLIVAGSRLFAEDEGKVDSYDVMARVESIRRDPSKTRDIIQGLPKVEELFEGRRPKDPAILSDIEGVVEISEREGIRAVTVRGSRGEHKEYLVPYETRLRVITNDKVHQGMQLTEGTVNPHDVLRILGVKAAQLFLVDEIQKIYRSQGVTISDKHIEVIVRQMTR</sequence>
<keyword evidence="8 10" id="KW-0804">Transcription</keyword>
<comment type="catalytic activity">
    <reaction evidence="9 10">
        <text>RNA(n) + a ribonucleoside 5'-triphosphate = RNA(n+1) + diphosphate</text>
        <dbReference type="Rhea" id="RHEA:21248"/>
        <dbReference type="Rhea" id="RHEA-COMP:14527"/>
        <dbReference type="Rhea" id="RHEA-COMP:17342"/>
        <dbReference type="ChEBI" id="CHEBI:33019"/>
        <dbReference type="ChEBI" id="CHEBI:61557"/>
        <dbReference type="ChEBI" id="CHEBI:140395"/>
        <dbReference type="EC" id="2.7.7.6"/>
    </reaction>
</comment>
<evidence type="ECO:0000256" key="1">
    <source>
        <dbReference type="ARBA" id="ARBA00004026"/>
    </source>
</evidence>
<keyword evidence="5 10" id="KW-0548">Nucleotidyltransferase</keyword>
<dbReference type="GO" id="GO:0006351">
    <property type="term" value="P:DNA-templated transcription"/>
    <property type="evidence" value="ECO:0007669"/>
    <property type="project" value="InterPro"/>
</dbReference>
<protein>
    <recommendedName>
        <fullName evidence="10">DNA-directed RNA polymerase subunit</fullName>
        <ecNumber evidence="10">2.7.7.6</ecNumber>
    </recommendedName>
</protein>
<dbReference type="GO" id="GO:0046872">
    <property type="term" value="F:metal ion binding"/>
    <property type="evidence" value="ECO:0007669"/>
    <property type="project" value="UniProtKB-KW"/>
</dbReference>
<feature type="non-terminal residue" evidence="12">
    <location>
        <position position="1259"/>
    </location>
</feature>
<dbReference type="InterPro" id="IPR007081">
    <property type="entry name" value="RNA_pol_Rpb1_5"/>
</dbReference>
<dbReference type="NCBIfam" id="TIGR02388">
    <property type="entry name" value="rpoC2_cyan"/>
    <property type="match status" value="1"/>
</dbReference>
<comment type="function">
    <text evidence="1 10">DNA-dependent RNA polymerase catalyzes the transcription of DNA into RNA using the four ribonucleoside triphosphates as substrates.</text>
</comment>
<dbReference type="Gene3D" id="1.10.274.100">
    <property type="entry name" value="RNA polymerase Rpb1, domain 3"/>
    <property type="match status" value="2"/>
</dbReference>
<keyword evidence="3 10" id="KW-0240">DNA-directed RNA polymerase</keyword>
<comment type="caution">
    <text evidence="12">The sequence shown here is derived from an EMBL/GenBank/DDBJ whole genome shotgun (WGS) entry which is preliminary data.</text>
</comment>
<keyword evidence="7" id="KW-0862">Zinc</keyword>
<dbReference type="InterPro" id="IPR007080">
    <property type="entry name" value="RNA_pol_Rpb1_1"/>
</dbReference>
<dbReference type="GO" id="GO:0003677">
    <property type="term" value="F:DNA binding"/>
    <property type="evidence" value="ECO:0007669"/>
    <property type="project" value="InterPro"/>
</dbReference>
<dbReference type="Pfam" id="PF00623">
    <property type="entry name" value="RNA_pol_Rpb1_2"/>
    <property type="match status" value="1"/>
</dbReference>
<evidence type="ECO:0000313" key="12">
    <source>
        <dbReference type="EMBL" id="MBI5079017.1"/>
    </source>
</evidence>
<dbReference type="InterPro" id="IPR006592">
    <property type="entry name" value="RNA_pol_N"/>
</dbReference>
<dbReference type="InterPro" id="IPR007066">
    <property type="entry name" value="RNA_pol_Rpb1_3"/>
</dbReference>
<organism evidence="12 13">
    <name type="scientific">Candidatus Saganbacteria bacterium</name>
    <dbReference type="NCBI Taxonomy" id="2575572"/>
    <lineage>
        <taxon>Bacteria</taxon>
        <taxon>Bacillati</taxon>
        <taxon>Saganbacteria</taxon>
    </lineage>
</organism>
<evidence type="ECO:0000256" key="2">
    <source>
        <dbReference type="ARBA" id="ARBA00006460"/>
    </source>
</evidence>
<evidence type="ECO:0000256" key="3">
    <source>
        <dbReference type="ARBA" id="ARBA00022478"/>
    </source>
</evidence>
<evidence type="ECO:0000256" key="9">
    <source>
        <dbReference type="ARBA" id="ARBA00048552"/>
    </source>
</evidence>